<feature type="compositionally biased region" description="Pro residues" evidence="1">
    <location>
        <begin position="283"/>
        <end position="297"/>
    </location>
</feature>
<reference evidence="2" key="1">
    <citation type="journal article" date="2014" name="Int. J. Syst. Evol. Microbiol.">
        <title>Complete genome sequence of Corynebacterium casei LMG S-19264T (=DSM 44701T), isolated from a smear-ripened cheese.</title>
        <authorList>
            <consortium name="US DOE Joint Genome Institute (JGI-PGF)"/>
            <person name="Walter F."/>
            <person name="Albersmeier A."/>
            <person name="Kalinowski J."/>
            <person name="Ruckert C."/>
        </authorList>
    </citation>
    <scope>NUCLEOTIDE SEQUENCE</scope>
    <source>
        <strain evidence="2">CGMCC 1.15725</strain>
    </source>
</reference>
<feature type="region of interest" description="Disordered" evidence="1">
    <location>
        <begin position="311"/>
        <end position="343"/>
    </location>
</feature>
<dbReference type="AlphaFoldDB" id="A0A8J2YY13"/>
<sequence length="390" mass="41004">MSNSYMTAAKREEALKAAGLTSFDTENMALQGLALMLAVIEQEVPATSATEAVSQGHAHHNPFKAGGYGLQMIVDGLKGKDSRGAEALKGLAKKANPYFTAFGVEKETESPVTQRYLTNRRWKKVGASAVQLLGELASLAGPPVNVPGAVLHGQATALTGAHMLGLAAIAYEYRNAQTVAGWCKLIATLKGAKLGVRGTQLAGVFVPAASLPSSIIAALMKAGIKNLSLLGACYAAAAQIHWIAYNEQGYRTDGDTANAPAPQPVPNFSRPLPPLPTAGGRPLPVPPGGSRPLPVPPGVRPLPVPPVAAARPLPPVPNFSRPLPPLEPNRRMPDPPPVEPRGANAGPASKIFWEIFTRRGFTRFLGAYEIEALIKEPAGWMALGDKLTLI</sequence>
<keyword evidence="3" id="KW-1185">Reference proteome</keyword>
<accession>A0A8J2YY13</accession>
<feature type="compositionally biased region" description="Pro residues" evidence="1">
    <location>
        <begin position="261"/>
        <end position="276"/>
    </location>
</feature>
<protein>
    <submittedName>
        <fullName evidence="2">Uncharacterized protein</fullName>
    </submittedName>
</protein>
<proteinExistence type="predicted"/>
<evidence type="ECO:0000256" key="1">
    <source>
        <dbReference type="SAM" id="MobiDB-lite"/>
    </source>
</evidence>
<dbReference type="Proteomes" id="UP000646365">
    <property type="component" value="Unassembled WGS sequence"/>
</dbReference>
<organism evidence="2 3">
    <name type="scientific">Aliidongia dinghuensis</name>
    <dbReference type="NCBI Taxonomy" id="1867774"/>
    <lineage>
        <taxon>Bacteria</taxon>
        <taxon>Pseudomonadati</taxon>
        <taxon>Pseudomonadota</taxon>
        <taxon>Alphaproteobacteria</taxon>
        <taxon>Rhodospirillales</taxon>
        <taxon>Dongiaceae</taxon>
        <taxon>Aliidongia</taxon>
    </lineage>
</organism>
<reference evidence="2" key="2">
    <citation type="submission" date="2020-09" db="EMBL/GenBank/DDBJ databases">
        <authorList>
            <person name="Sun Q."/>
            <person name="Zhou Y."/>
        </authorList>
    </citation>
    <scope>NUCLEOTIDE SEQUENCE</scope>
    <source>
        <strain evidence="2">CGMCC 1.15725</strain>
    </source>
</reference>
<evidence type="ECO:0000313" key="3">
    <source>
        <dbReference type="Proteomes" id="UP000646365"/>
    </source>
</evidence>
<dbReference type="EMBL" id="BMJQ01000013">
    <property type="protein sequence ID" value="GGF34636.1"/>
    <property type="molecule type" value="Genomic_DNA"/>
</dbReference>
<comment type="caution">
    <text evidence="2">The sequence shown here is derived from an EMBL/GenBank/DDBJ whole genome shotgun (WGS) entry which is preliminary data.</text>
</comment>
<dbReference type="RefSeq" id="WP_189050200.1">
    <property type="nucleotide sequence ID" value="NZ_BMJQ01000013.1"/>
</dbReference>
<name>A0A8J2YY13_9PROT</name>
<gene>
    <name evidence="2" type="ORF">GCM10011611_46090</name>
</gene>
<evidence type="ECO:0000313" key="2">
    <source>
        <dbReference type="EMBL" id="GGF34636.1"/>
    </source>
</evidence>
<feature type="compositionally biased region" description="Pro residues" evidence="1">
    <location>
        <begin position="311"/>
        <end position="327"/>
    </location>
</feature>
<feature type="region of interest" description="Disordered" evidence="1">
    <location>
        <begin position="254"/>
        <end position="297"/>
    </location>
</feature>